<accession>A0A5N8WTE2</accession>
<evidence type="ECO:0000259" key="1">
    <source>
        <dbReference type="Pfam" id="PF16313"/>
    </source>
</evidence>
<dbReference type="InterPro" id="IPR024079">
    <property type="entry name" value="MetalloPept_cat_dom_sf"/>
</dbReference>
<feature type="domain" description="EcxA zinc-binding" evidence="1">
    <location>
        <begin position="384"/>
        <end position="692"/>
    </location>
</feature>
<dbReference type="Proteomes" id="UP000373149">
    <property type="component" value="Unassembled WGS sequence"/>
</dbReference>
<dbReference type="PANTHER" id="PTHR38478">
    <property type="entry name" value="PEPTIDASE M1A AND M12B"/>
    <property type="match status" value="1"/>
</dbReference>
<dbReference type="GO" id="GO:0008237">
    <property type="term" value="F:metallopeptidase activity"/>
    <property type="evidence" value="ECO:0007669"/>
    <property type="project" value="InterPro"/>
</dbReference>
<dbReference type="InterPro" id="IPR033413">
    <property type="entry name" value="DUF5117"/>
</dbReference>
<name>A0A5N8WTE2_9ACTN</name>
<dbReference type="SUPFAM" id="SSF55486">
    <property type="entry name" value="Metalloproteases ('zincins'), catalytic domain"/>
    <property type="match status" value="1"/>
</dbReference>
<proteinExistence type="predicted"/>
<evidence type="ECO:0000259" key="2">
    <source>
        <dbReference type="Pfam" id="PF17148"/>
    </source>
</evidence>
<dbReference type="PANTHER" id="PTHR38478:SF1">
    <property type="entry name" value="ZINC DEPENDENT METALLOPROTEASE DOMAIN LIPOPROTEIN"/>
    <property type="match status" value="1"/>
</dbReference>
<dbReference type="AlphaFoldDB" id="A0A5N8WTE2"/>
<dbReference type="EMBL" id="VMNX01000045">
    <property type="protein sequence ID" value="MPY49808.1"/>
    <property type="molecule type" value="Genomic_DNA"/>
</dbReference>
<dbReference type="InterPro" id="IPR032534">
    <property type="entry name" value="EcxA_zinc-bd"/>
</dbReference>
<gene>
    <name evidence="3" type="ORF">FPZ41_15030</name>
</gene>
<evidence type="ECO:0000313" key="4">
    <source>
        <dbReference type="Proteomes" id="UP000373149"/>
    </source>
</evidence>
<sequence length="789" mass="84671">MADNDARASRAGEDSPESPKFLELVTDECEPGRVLIGVRDFDSAFLLMVSLAQGLGSSELRLDRGRAGKVRLAEFRRVGNRVLFLVRNKHVRTSGDPAAVRAGAESFAPSVVWSGPVLREHDGVVVVDVTGLVVTDHDRIAEQLREHGQGDYVLDSSTSLPLTAGSRTGPCGVRLPALLTFRGPGQGAAVREAAADPAVLTFVQQLQLMRLPDPPLPPRRYHPASGGYGIGYTDHRLAGTADTQVKVQPRFRLERTGADPARVRRPIVFQVDPAVPEPFRSAVVEGGNWWQDAFARIGQADAYRVEVGGADFDPYDPDVNAVVWVHRAGRGWSHGQALTDPRTGEILTARVRLGSQRLDQVRALGEALLAPYGHPEEAERVAAVEELVLARVRQLAAHEIGHALGFMHNFASTRHPRPSVMDYPHPHIGVTAEGRLDLSAAFGTGLGPWDHFLVAHAYGEFPGRDEEDALAALRAEAAAAGLVYVTDEDGRGPEAGHPDGVPWVMPGAGDALDALAACLRVRRVALSGFSPGVLPPDRQTGELEERIVLLHLLHRHEVAAVARLIGGVRYAYGRAGENGGGTVAVDAMLQRRAVSALTELLRAEELALPDRALAVLTPPGIRYGRTSQYFDTLAGRVFDPFAAARTAAAMVTEQLLEPGRLNRLAWQHAVDPAVPGVTELLDATLAATWRRTDPVPSSVTAGAAVQYTAGWLLLHHLLTVLGGTGLHAPVRAEVLAVVRRLAADLRRPAGRGQEGAQEYEAAELLSAYLADPDAVRVEPLPRIPPGAPN</sequence>
<dbReference type="Pfam" id="PF16313">
    <property type="entry name" value="DUF4953"/>
    <property type="match status" value="1"/>
</dbReference>
<feature type="domain" description="DUF5117" evidence="2">
    <location>
        <begin position="66"/>
        <end position="254"/>
    </location>
</feature>
<protein>
    <submittedName>
        <fullName evidence="3">DUF5117 domain-containing protein</fullName>
    </submittedName>
</protein>
<evidence type="ECO:0000313" key="3">
    <source>
        <dbReference type="EMBL" id="MPY49808.1"/>
    </source>
</evidence>
<dbReference type="Pfam" id="PF17148">
    <property type="entry name" value="DUF5117"/>
    <property type="match status" value="1"/>
</dbReference>
<reference evidence="3 4" key="1">
    <citation type="submission" date="2019-09" db="EMBL/GenBank/DDBJ databases">
        <authorList>
            <person name="Duangmal K."/>
            <person name="Teo W.F.A."/>
            <person name="Lipun K."/>
        </authorList>
    </citation>
    <scope>NUCLEOTIDE SEQUENCE [LARGE SCALE GENOMIC DNA]</scope>
    <source>
        <strain evidence="3 4">K1PN6</strain>
    </source>
</reference>
<keyword evidence="4" id="KW-1185">Reference proteome</keyword>
<dbReference type="Gene3D" id="3.40.390.10">
    <property type="entry name" value="Collagenase (Catalytic Domain)"/>
    <property type="match status" value="1"/>
</dbReference>
<dbReference type="RefSeq" id="WP_152862859.1">
    <property type="nucleotide sequence ID" value="NZ_VMNX01000045.1"/>
</dbReference>
<comment type="caution">
    <text evidence="3">The sequence shown here is derived from an EMBL/GenBank/DDBJ whole genome shotgun (WGS) entry which is preliminary data.</text>
</comment>
<organism evidence="3 4">
    <name type="scientific">Streptomyces acidicola</name>
    <dbReference type="NCBI Taxonomy" id="2596892"/>
    <lineage>
        <taxon>Bacteria</taxon>
        <taxon>Bacillati</taxon>
        <taxon>Actinomycetota</taxon>
        <taxon>Actinomycetes</taxon>
        <taxon>Kitasatosporales</taxon>
        <taxon>Streptomycetaceae</taxon>
        <taxon>Streptomyces</taxon>
    </lineage>
</organism>